<gene>
    <name evidence="2" type="ORF">LCGC14_1547010</name>
</gene>
<dbReference type="EMBL" id="LAZR01011774">
    <property type="protein sequence ID" value="KKM59926.1"/>
    <property type="molecule type" value="Genomic_DNA"/>
</dbReference>
<protein>
    <submittedName>
        <fullName evidence="2">Uncharacterized protein</fullName>
    </submittedName>
</protein>
<organism evidence="2">
    <name type="scientific">marine sediment metagenome</name>
    <dbReference type="NCBI Taxonomy" id="412755"/>
    <lineage>
        <taxon>unclassified sequences</taxon>
        <taxon>metagenomes</taxon>
        <taxon>ecological metagenomes</taxon>
    </lineage>
</organism>
<feature type="coiled-coil region" evidence="1">
    <location>
        <begin position="85"/>
        <end position="112"/>
    </location>
</feature>
<evidence type="ECO:0000256" key="1">
    <source>
        <dbReference type="SAM" id="Coils"/>
    </source>
</evidence>
<accession>A0A0F9JCB4</accession>
<name>A0A0F9JCB4_9ZZZZ</name>
<sequence>MTIDFWCEDCKQDFELKTRILNDHYFVSQCPECEGRLFRNLKNKHLDPYFSRSEKLRNERIKMAKDLIQPGDPRFKLYYKDQYDKIEEAERIEKQKQKAKEAEKAMLLHDNRHDINKRQQIKALLDIEERIDG</sequence>
<evidence type="ECO:0000313" key="2">
    <source>
        <dbReference type="EMBL" id="KKM59926.1"/>
    </source>
</evidence>
<proteinExistence type="predicted"/>
<comment type="caution">
    <text evidence="2">The sequence shown here is derived from an EMBL/GenBank/DDBJ whole genome shotgun (WGS) entry which is preliminary data.</text>
</comment>
<reference evidence="2" key="1">
    <citation type="journal article" date="2015" name="Nature">
        <title>Complex archaea that bridge the gap between prokaryotes and eukaryotes.</title>
        <authorList>
            <person name="Spang A."/>
            <person name="Saw J.H."/>
            <person name="Jorgensen S.L."/>
            <person name="Zaremba-Niedzwiedzka K."/>
            <person name="Martijn J."/>
            <person name="Lind A.E."/>
            <person name="van Eijk R."/>
            <person name="Schleper C."/>
            <person name="Guy L."/>
            <person name="Ettema T.J."/>
        </authorList>
    </citation>
    <scope>NUCLEOTIDE SEQUENCE</scope>
</reference>
<dbReference type="AlphaFoldDB" id="A0A0F9JCB4"/>
<keyword evidence="1" id="KW-0175">Coiled coil</keyword>